<keyword evidence="5" id="KW-0808">Transferase</keyword>
<comment type="caution">
    <text evidence="5">The sequence shown here is derived from an EMBL/GenBank/DDBJ whole genome shotgun (WGS) entry which is preliminary data.</text>
</comment>
<evidence type="ECO:0000313" key="6">
    <source>
        <dbReference type="Proteomes" id="UP000592780"/>
    </source>
</evidence>
<dbReference type="SUPFAM" id="SSF53335">
    <property type="entry name" value="S-adenosyl-L-methionine-dependent methyltransferases"/>
    <property type="match status" value="1"/>
</dbReference>
<dbReference type="GO" id="GO:0003677">
    <property type="term" value="F:DNA binding"/>
    <property type="evidence" value="ECO:0007669"/>
    <property type="project" value="UniProtKB-KW"/>
</dbReference>
<dbReference type="EMBL" id="JACHDD010000009">
    <property type="protein sequence ID" value="MBB5427468.1"/>
    <property type="molecule type" value="Genomic_DNA"/>
</dbReference>
<comment type="similarity">
    <text evidence="1">Belongs to the N(4)/N(6)-methyltransferase family.</text>
</comment>
<dbReference type="InterPro" id="IPR044946">
    <property type="entry name" value="Restrct_endonuc_typeI_TRD_sf"/>
</dbReference>
<keyword evidence="6" id="KW-1185">Reference proteome</keyword>
<dbReference type="InterPro" id="IPR003356">
    <property type="entry name" value="DNA_methylase_A-5"/>
</dbReference>
<protein>
    <submittedName>
        <fullName evidence="5">Type I restriction-modification system DNA methylase subunit</fullName>
    </submittedName>
</protein>
<dbReference type="SUPFAM" id="SSF116734">
    <property type="entry name" value="DNA methylase specificity domain"/>
    <property type="match status" value="1"/>
</dbReference>
<keyword evidence="3" id="KW-0238">DNA-binding</keyword>
<gene>
    <name evidence="5" type="ORF">HDG40_005647</name>
</gene>
<evidence type="ECO:0000256" key="1">
    <source>
        <dbReference type="ARBA" id="ARBA00006594"/>
    </source>
</evidence>
<dbReference type="Pfam" id="PF02384">
    <property type="entry name" value="N6_Mtase"/>
    <property type="match status" value="1"/>
</dbReference>
<dbReference type="RefSeq" id="WP_184132080.1">
    <property type="nucleotide sequence ID" value="NZ_JACHDD010000009.1"/>
</dbReference>
<evidence type="ECO:0000313" key="5">
    <source>
        <dbReference type="EMBL" id="MBB5427468.1"/>
    </source>
</evidence>
<keyword evidence="2" id="KW-0680">Restriction system</keyword>
<organism evidence="5 6">
    <name type="scientific">Paraburkholderia atlantica</name>
    <dbReference type="NCBI Taxonomy" id="2654982"/>
    <lineage>
        <taxon>Bacteria</taxon>
        <taxon>Pseudomonadati</taxon>
        <taxon>Pseudomonadota</taxon>
        <taxon>Betaproteobacteria</taxon>
        <taxon>Burkholderiales</taxon>
        <taxon>Burkholderiaceae</taxon>
        <taxon>Paraburkholderia</taxon>
    </lineage>
</organism>
<dbReference type="InterPro" id="IPR029063">
    <property type="entry name" value="SAM-dependent_MTases_sf"/>
</dbReference>
<dbReference type="GO" id="GO:0008170">
    <property type="term" value="F:N-methyltransferase activity"/>
    <property type="evidence" value="ECO:0007669"/>
    <property type="project" value="InterPro"/>
</dbReference>
<sequence>MENNLEGMPVYRAYRKLVDLARMSGSGHETARLYALTWLAAARMKMVSAGTRADFDALVLPPAWNELEGRGLPHEAATVACRTATGVGQDLTQRATAVGIVRELVAELADLPWDVLPFLGTEDGVEIGDFPGAMPRLAELLLDLLGPVGGAGELWIPFDANGQLSLRAMRRGWNVIAVSPMGGSRTILELLLAIEFGSICQPRVFWGGEKDAVGRNVTKAEYVLAMPPIGMRVKGTRLEEWSSGSPSDSEQFDRSEAWAIHEFVNRATRRAVFATGAGVLFSKGQEHRLRVALLDRGGELNQLEAVLSLPAGAFTNTNILGAALVINLEGSTAPVRMIELTSSKRSTTEANELIELGRALWSGERGDKARVTSVTHDEIAENEFVLSPTRYLGREVNKGRDAKPLGEYFTVVRPPSPSKQLDGEVVSELGIPDLGAWVPRLVPPEKTVMVRPDLFDDVYLATHDLVISIKGTVGKVGLVGVLQPGQKWVPSQSCVGLRLKSDPTKAPDLLDYIFMYLRSEECTEQIARLQVGAGVPHISPATLLSSLMIPTPASDELKRVTGDCRRLREIEGEIFQLKEEMRDISSRNWPGLVDADT</sequence>
<evidence type="ECO:0000256" key="2">
    <source>
        <dbReference type="ARBA" id="ARBA00022747"/>
    </source>
</evidence>
<reference evidence="5 6" key="1">
    <citation type="submission" date="2020-08" db="EMBL/GenBank/DDBJ databases">
        <title>Genomic Encyclopedia of Type Strains, Phase IV (KMG-V): Genome sequencing to study the core and pangenomes of soil and plant-associated prokaryotes.</title>
        <authorList>
            <person name="Whitman W."/>
        </authorList>
    </citation>
    <scope>NUCLEOTIDE SEQUENCE [LARGE SCALE GENOMIC DNA]</scope>
    <source>
        <strain evidence="5 6">JPY158</strain>
    </source>
</reference>
<name>A0A7W8QBR4_PARAM</name>
<evidence type="ECO:0000259" key="4">
    <source>
        <dbReference type="Pfam" id="PF02384"/>
    </source>
</evidence>
<proteinExistence type="inferred from homology"/>
<dbReference type="GO" id="GO:0009307">
    <property type="term" value="P:DNA restriction-modification system"/>
    <property type="evidence" value="ECO:0007669"/>
    <property type="project" value="UniProtKB-KW"/>
</dbReference>
<dbReference type="Gene3D" id="3.90.220.20">
    <property type="entry name" value="DNA methylase specificity domains"/>
    <property type="match status" value="1"/>
</dbReference>
<dbReference type="Proteomes" id="UP000592780">
    <property type="component" value="Unassembled WGS sequence"/>
</dbReference>
<dbReference type="AlphaFoldDB" id="A0A7W8QBR4"/>
<dbReference type="Gene3D" id="3.40.50.150">
    <property type="entry name" value="Vaccinia Virus protein VP39"/>
    <property type="match status" value="1"/>
</dbReference>
<accession>A0A7W8QBR4</accession>
<feature type="domain" description="DNA methylase adenine-specific" evidence="4">
    <location>
        <begin position="217"/>
        <end position="395"/>
    </location>
</feature>
<evidence type="ECO:0000256" key="3">
    <source>
        <dbReference type="ARBA" id="ARBA00023125"/>
    </source>
</evidence>
<keyword evidence="5" id="KW-0489">Methyltransferase</keyword>
<dbReference type="GO" id="GO:0032259">
    <property type="term" value="P:methylation"/>
    <property type="evidence" value="ECO:0007669"/>
    <property type="project" value="UniProtKB-KW"/>
</dbReference>